<proteinExistence type="predicted"/>
<protein>
    <submittedName>
        <fullName evidence="1">Uncharacterized protein</fullName>
    </submittedName>
</protein>
<dbReference type="Proteomes" id="UP000634308">
    <property type="component" value="Unassembled WGS sequence"/>
</dbReference>
<sequence>MVLDDTSLYAEQTNTVCTQCFREVPMTKKANRQVKGAEKITLAAPKTQKEAKQQIASLLRKNAEAMKALA</sequence>
<accession>A0ABQ2RXI9</accession>
<keyword evidence="2" id="KW-1185">Reference proteome</keyword>
<gene>
    <name evidence="1" type="ORF">GCM10008959_41290</name>
</gene>
<name>A0ABQ2RXI9_9DEIO</name>
<evidence type="ECO:0000313" key="1">
    <source>
        <dbReference type="EMBL" id="GGR76165.1"/>
    </source>
</evidence>
<evidence type="ECO:0000313" key="2">
    <source>
        <dbReference type="Proteomes" id="UP000634308"/>
    </source>
</evidence>
<organism evidence="1 2">
    <name type="scientific">Deinococcus seoulensis</name>
    <dbReference type="NCBI Taxonomy" id="1837379"/>
    <lineage>
        <taxon>Bacteria</taxon>
        <taxon>Thermotogati</taxon>
        <taxon>Deinococcota</taxon>
        <taxon>Deinococci</taxon>
        <taxon>Deinococcales</taxon>
        <taxon>Deinococcaceae</taxon>
        <taxon>Deinococcus</taxon>
    </lineage>
</organism>
<dbReference type="EMBL" id="BMQM01000064">
    <property type="protein sequence ID" value="GGR76165.1"/>
    <property type="molecule type" value="Genomic_DNA"/>
</dbReference>
<reference evidence="2" key="1">
    <citation type="journal article" date="2019" name="Int. J. Syst. Evol. Microbiol.">
        <title>The Global Catalogue of Microorganisms (GCM) 10K type strain sequencing project: providing services to taxonomists for standard genome sequencing and annotation.</title>
        <authorList>
            <consortium name="The Broad Institute Genomics Platform"/>
            <consortium name="The Broad Institute Genome Sequencing Center for Infectious Disease"/>
            <person name="Wu L."/>
            <person name="Ma J."/>
        </authorList>
    </citation>
    <scope>NUCLEOTIDE SEQUENCE [LARGE SCALE GENOMIC DNA]</scope>
    <source>
        <strain evidence="2">JCM 31404</strain>
    </source>
</reference>
<comment type="caution">
    <text evidence="1">The sequence shown here is derived from an EMBL/GenBank/DDBJ whole genome shotgun (WGS) entry which is preliminary data.</text>
</comment>